<dbReference type="GeneID" id="94019719"/>
<dbReference type="AlphaFoldDB" id="A0A1H2R5T8"/>
<dbReference type="STRING" id="60137.SAMN04488041_101398"/>
<organism evidence="1 2">
    <name type="scientific">Sulfitobacter pontiacus</name>
    <dbReference type="NCBI Taxonomy" id="60137"/>
    <lineage>
        <taxon>Bacteria</taxon>
        <taxon>Pseudomonadati</taxon>
        <taxon>Pseudomonadota</taxon>
        <taxon>Alphaproteobacteria</taxon>
        <taxon>Rhodobacterales</taxon>
        <taxon>Roseobacteraceae</taxon>
        <taxon>Sulfitobacter</taxon>
    </lineage>
</organism>
<proteinExistence type="predicted"/>
<evidence type="ECO:0000313" key="2">
    <source>
        <dbReference type="Proteomes" id="UP000183076"/>
    </source>
</evidence>
<reference evidence="2" key="1">
    <citation type="submission" date="2016-10" db="EMBL/GenBank/DDBJ databases">
        <authorList>
            <person name="Varghese N."/>
            <person name="Submissions S."/>
        </authorList>
    </citation>
    <scope>NUCLEOTIDE SEQUENCE [LARGE SCALE GENOMIC DNA]</scope>
    <source>
        <strain evidence="2">DSM 10014</strain>
    </source>
</reference>
<accession>A0A1H2R5T8</accession>
<evidence type="ECO:0000313" key="1">
    <source>
        <dbReference type="EMBL" id="SDW14767.1"/>
    </source>
</evidence>
<dbReference type="RefSeq" id="WP_074634629.1">
    <property type="nucleotide sequence ID" value="NZ_CP160849.1"/>
</dbReference>
<name>A0A1H2R5T8_9RHOB</name>
<gene>
    <name evidence="1" type="ORF">SAMN04488041_101398</name>
</gene>
<dbReference type="Proteomes" id="UP000183076">
    <property type="component" value="Unassembled WGS sequence"/>
</dbReference>
<dbReference type="EMBL" id="FNNB01000001">
    <property type="protein sequence ID" value="SDW14767.1"/>
    <property type="molecule type" value="Genomic_DNA"/>
</dbReference>
<sequence>MSSVHNDPSSNGTTFDGVTVTVDLIAGDCVIHSQRPGPCRDIPYRKRFHSIDEIQGAYQVQFGLGVTDPVAANVARALKFAATQLMAQRKEDKRG</sequence>
<protein>
    <submittedName>
        <fullName evidence="1">Uncharacterized protein</fullName>
    </submittedName>
</protein>